<dbReference type="AlphaFoldDB" id="C3YAM5"/>
<feature type="domain" description="TIR" evidence="1">
    <location>
        <begin position="6"/>
        <end position="101"/>
    </location>
</feature>
<sequence length="294" mass="33857">MGGPRVFIIHAGEDKRPFVYPLFNTLRQQGLTNNDIFLDQVSIYTGDVIRDRIISALSSESLELAVIVVSGWLLNKRYWPKLEYETCLKNNKAIFPIWLDTNKDNFNTFGKHVGSYSPTLKQLSAWRVQRCDVSYQLPNIAAEIIRRLSNVTNLQNKEVAFERTLDCSPWIDHNDIAGVLRNYYDLLADPKTRRLLLQQTQTLLTLETRRWVWKDAQITVHGPRMEVVFFSGDRTNKYVVHLDGDDRPINSVVEKGWRLWLTDGVWAVVTAPWRLLKGLAGAIRGSDKKAIENE</sequence>
<proteinExistence type="predicted"/>
<accession>C3YAM5</accession>
<reference evidence="2" key="1">
    <citation type="journal article" date="2008" name="Nature">
        <title>The amphioxus genome and the evolution of the chordate karyotype.</title>
        <authorList>
            <consortium name="US DOE Joint Genome Institute (JGI-PGF)"/>
            <person name="Putnam N.H."/>
            <person name="Butts T."/>
            <person name="Ferrier D.E.K."/>
            <person name="Furlong R.F."/>
            <person name="Hellsten U."/>
            <person name="Kawashima T."/>
            <person name="Robinson-Rechavi M."/>
            <person name="Shoguchi E."/>
            <person name="Terry A."/>
            <person name="Yu J.-K."/>
            <person name="Benito-Gutierrez E.L."/>
            <person name="Dubchak I."/>
            <person name="Garcia-Fernandez J."/>
            <person name="Gibson-Brown J.J."/>
            <person name="Grigoriev I.V."/>
            <person name="Horton A.C."/>
            <person name="de Jong P.J."/>
            <person name="Jurka J."/>
            <person name="Kapitonov V.V."/>
            <person name="Kohara Y."/>
            <person name="Kuroki Y."/>
            <person name="Lindquist E."/>
            <person name="Lucas S."/>
            <person name="Osoegawa K."/>
            <person name="Pennacchio L.A."/>
            <person name="Salamov A.A."/>
            <person name="Satou Y."/>
            <person name="Sauka-Spengler T."/>
            <person name="Schmutz J."/>
            <person name="Shin-I T."/>
            <person name="Toyoda A."/>
            <person name="Bronner-Fraser M."/>
            <person name="Fujiyama A."/>
            <person name="Holland L.Z."/>
            <person name="Holland P.W.H."/>
            <person name="Satoh N."/>
            <person name="Rokhsar D.S."/>
        </authorList>
    </citation>
    <scope>NUCLEOTIDE SEQUENCE [LARGE SCALE GENOMIC DNA]</scope>
    <source>
        <strain evidence="2">S238N-H82</strain>
        <tissue evidence="2">Testes</tissue>
    </source>
</reference>
<evidence type="ECO:0000259" key="1">
    <source>
        <dbReference type="Pfam" id="PF13676"/>
    </source>
</evidence>
<dbReference type="Gene3D" id="3.40.50.10140">
    <property type="entry name" value="Toll/interleukin-1 receptor homology (TIR) domain"/>
    <property type="match status" value="1"/>
</dbReference>
<dbReference type="SUPFAM" id="SSF52200">
    <property type="entry name" value="Toll/Interleukin receptor TIR domain"/>
    <property type="match status" value="1"/>
</dbReference>
<dbReference type="InParanoid" id="C3YAM5"/>
<dbReference type="InterPro" id="IPR035897">
    <property type="entry name" value="Toll_tir_struct_dom_sf"/>
</dbReference>
<evidence type="ECO:0000313" key="2">
    <source>
        <dbReference type="EMBL" id="EEN62773.1"/>
    </source>
</evidence>
<dbReference type="Pfam" id="PF13676">
    <property type="entry name" value="TIR_2"/>
    <property type="match status" value="1"/>
</dbReference>
<organism>
    <name type="scientific">Branchiostoma floridae</name>
    <name type="common">Florida lancelet</name>
    <name type="synonym">Amphioxus</name>
    <dbReference type="NCBI Taxonomy" id="7739"/>
    <lineage>
        <taxon>Eukaryota</taxon>
        <taxon>Metazoa</taxon>
        <taxon>Chordata</taxon>
        <taxon>Cephalochordata</taxon>
        <taxon>Leptocardii</taxon>
        <taxon>Amphioxiformes</taxon>
        <taxon>Branchiostomatidae</taxon>
        <taxon>Branchiostoma</taxon>
    </lineage>
</organism>
<name>C3YAM5_BRAFL</name>
<dbReference type="GO" id="GO:0007165">
    <property type="term" value="P:signal transduction"/>
    <property type="evidence" value="ECO:0007669"/>
    <property type="project" value="InterPro"/>
</dbReference>
<gene>
    <name evidence="2" type="ORF">BRAFLDRAFT_82405</name>
</gene>
<protein>
    <recommendedName>
        <fullName evidence="1">TIR domain-containing protein</fullName>
    </recommendedName>
</protein>
<dbReference type="EMBL" id="GG666494">
    <property type="protein sequence ID" value="EEN62773.1"/>
    <property type="molecule type" value="Genomic_DNA"/>
</dbReference>
<dbReference type="InterPro" id="IPR000157">
    <property type="entry name" value="TIR_dom"/>
</dbReference>